<dbReference type="EMBL" id="JAVFHL010000001">
    <property type="protein sequence ID" value="MDT6975674.1"/>
    <property type="molecule type" value="Genomic_DNA"/>
</dbReference>
<organism evidence="2 3">
    <name type="scientific">Bacteroides fragilis</name>
    <dbReference type="NCBI Taxonomy" id="817"/>
    <lineage>
        <taxon>Bacteria</taxon>
        <taxon>Pseudomonadati</taxon>
        <taxon>Bacteroidota</taxon>
        <taxon>Bacteroidia</taxon>
        <taxon>Bacteroidales</taxon>
        <taxon>Bacteroidaceae</taxon>
        <taxon>Bacteroides</taxon>
    </lineage>
</organism>
<proteinExistence type="predicted"/>
<evidence type="ECO:0000259" key="1">
    <source>
        <dbReference type="Pfam" id="PF08878"/>
    </source>
</evidence>
<reference evidence="3" key="1">
    <citation type="submission" date="2023-07" db="EMBL/GenBank/DDBJ databases">
        <title>A gut symbiont ubiquitin homologue binds and inactivates peptidyl-prolyl isomerase to mediate the interbacterial arms race in the human gut.</title>
        <authorList>
            <person name="Jiang K."/>
            <person name="Li W."/>
            <person name="Tong M."/>
            <person name="Xu J."/>
            <person name="Chen Z."/>
            <person name="Yang Y."/>
            <person name="Zang Y."/>
            <person name="Jiao X."/>
            <person name="Liu C."/>
            <person name="Lim B."/>
            <person name="Jiang X."/>
            <person name="Wang J."/>
            <person name="Wu D."/>
            <person name="Wang M."/>
            <person name="Liu S.-J."/>
            <person name="Shao F."/>
            <person name="Gao X."/>
        </authorList>
    </citation>
    <scope>NUCLEOTIDE SEQUENCE [LARGE SCALE GENOMIC DNA]</scope>
    <source>
        <strain evidence="3">GS077</strain>
    </source>
</reference>
<reference evidence="2 3" key="2">
    <citation type="submission" date="2023-08" db="EMBL/GenBank/DDBJ databases">
        <authorList>
            <person name="Du M."/>
            <person name="Liu C."/>
            <person name="Liu S.-J."/>
        </authorList>
    </citation>
    <scope>NUCLEOTIDE SEQUENCE [LARGE SCALE GENOMIC DNA]</scope>
    <source>
        <strain evidence="2 3">GS077</strain>
    </source>
</reference>
<sequence>MLIKTDISSDFLNLFTKIFENEVLEGGNRLNVFMLKISNNQFNYGNLSEELENALITYALSRHTCNELIEQKKFGNLASQAREKLRRAKSNTGELGELLLYCLLESHLHAPKLLTKLELKTASNEYVKGADGVHLLKIDDASYQMVFGESKLHGDLKSGIISAFESIKTMLDNDLDKMRYEVHLVNTNLLKETVSEDSYEILKKILIPSENDENLNLDNSFGVFLGFDISMSDDERRVNNAEFRTNISEKVKSSINKIVPTINELLKKNEFIGYNFYFYILPFSDLDKTRSEIINRLKK</sequence>
<name>A0ABD5FT33_BACFG</name>
<dbReference type="RefSeq" id="WP_009291760.1">
    <property type="nucleotide sequence ID" value="NZ_GL945043.1"/>
</dbReference>
<gene>
    <name evidence="2" type="ORF">BFGS077_000927</name>
</gene>
<feature type="domain" description="Anti-bacteriophage protein A/HamA C-terminal" evidence="1">
    <location>
        <begin position="16"/>
        <end position="297"/>
    </location>
</feature>
<accession>A0ABD5FT33</accession>
<evidence type="ECO:0000313" key="3">
    <source>
        <dbReference type="Proteomes" id="UP001258434"/>
    </source>
</evidence>
<comment type="caution">
    <text evidence="2">The sequence shown here is derived from an EMBL/GenBank/DDBJ whole genome shotgun (WGS) entry which is preliminary data.</text>
</comment>
<evidence type="ECO:0000313" key="2">
    <source>
        <dbReference type="EMBL" id="MDT6975674.1"/>
    </source>
</evidence>
<dbReference type="Pfam" id="PF08878">
    <property type="entry name" value="HamA"/>
    <property type="match status" value="1"/>
</dbReference>
<dbReference type="AlphaFoldDB" id="A0ABD5FT33"/>
<protein>
    <recommendedName>
        <fullName evidence="1">Anti-bacteriophage protein A/HamA C-terminal domain-containing protein</fullName>
    </recommendedName>
</protein>
<dbReference type="InterPro" id="IPR014976">
    <property type="entry name" value="AbpA_HamA_C"/>
</dbReference>
<dbReference type="Proteomes" id="UP001258434">
    <property type="component" value="Unassembled WGS sequence"/>
</dbReference>